<accession>A0A3M0K712</accession>
<evidence type="ECO:0000313" key="4">
    <source>
        <dbReference type="Proteomes" id="UP000269221"/>
    </source>
</evidence>
<feature type="domain" description="Core shell protein Gag P30" evidence="2">
    <location>
        <begin position="105"/>
        <end position="233"/>
    </location>
</feature>
<evidence type="ECO:0000313" key="3">
    <source>
        <dbReference type="EMBL" id="RMC08973.1"/>
    </source>
</evidence>
<organism evidence="3 4">
    <name type="scientific">Hirundo rustica rustica</name>
    <dbReference type="NCBI Taxonomy" id="333673"/>
    <lineage>
        <taxon>Eukaryota</taxon>
        <taxon>Metazoa</taxon>
        <taxon>Chordata</taxon>
        <taxon>Craniata</taxon>
        <taxon>Vertebrata</taxon>
        <taxon>Euteleostomi</taxon>
        <taxon>Archelosauria</taxon>
        <taxon>Archosauria</taxon>
        <taxon>Dinosauria</taxon>
        <taxon>Saurischia</taxon>
        <taxon>Theropoda</taxon>
        <taxon>Coelurosauria</taxon>
        <taxon>Aves</taxon>
        <taxon>Neognathae</taxon>
        <taxon>Neoaves</taxon>
        <taxon>Telluraves</taxon>
        <taxon>Australaves</taxon>
        <taxon>Passeriformes</taxon>
        <taxon>Sylvioidea</taxon>
        <taxon>Hirundinidae</taxon>
        <taxon>Hirundo</taxon>
    </lineage>
</organism>
<dbReference type="OrthoDB" id="9049599at2759"/>
<comment type="caution">
    <text evidence="3">The sequence shown here is derived from an EMBL/GenBank/DDBJ whole genome shotgun (WGS) entry which is preliminary data.</text>
</comment>
<dbReference type="GO" id="GO:0019068">
    <property type="term" value="P:virion assembly"/>
    <property type="evidence" value="ECO:0007669"/>
    <property type="project" value="InterPro"/>
</dbReference>
<dbReference type="EMBL" id="QRBI01000116">
    <property type="protein sequence ID" value="RMC08973.1"/>
    <property type="molecule type" value="Genomic_DNA"/>
</dbReference>
<gene>
    <name evidence="3" type="ORF">DUI87_13970</name>
</gene>
<feature type="region of interest" description="Disordered" evidence="1">
    <location>
        <begin position="215"/>
        <end position="234"/>
    </location>
</feature>
<feature type="compositionally biased region" description="Pro residues" evidence="1">
    <location>
        <begin position="47"/>
        <end position="66"/>
    </location>
</feature>
<protein>
    <recommendedName>
        <fullName evidence="2">Core shell protein Gag P30 domain-containing protein</fullName>
    </recommendedName>
</protein>
<dbReference type="InterPro" id="IPR050462">
    <property type="entry name" value="Retroviral_Gag-Pol_poly"/>
</dbReference>
<keyword evidence="4" id="KW-1185">Reference proteome</keyword>
<dbReference type="Pfam" id="PF02093">
    <property type="entry name" value="Gag_p30"/>
    <property type="match status" value="1"/>
</dbReference>
<dbReference type="Gene3D" id="1.10.375.10">
    <property type="entry name" value="Human Immunodeficiency Virus Type 1 Capsid Protein"/>
    <property type="match status" value="1"/>
</dbReference>
<evidence type="ECO:0000259" key="2">
    <source>
        <dbReference type="Pfam" id="PF02093"/>
    </source>
</evidence>
<sequence length="234" mass="26668">MKTQDAQEESEYANVWVTRPGGEVLLFPIKEGGRKKDRSKEEEALLIPPPYIPPQNPQIPDAPPMEPQEAGSNPEPPEEEKCLWGGGQGPHPAIGFVSVPLSSGDVREFKREMESLLEDPLGVAERLDQFLGPSIYTWDELQAILNILFTAEERNMIRRAGMRIWDSQHAQRPLADTKWPLQDPNWNHQQQDHRINMQDLRGIIVQGIREAVPRGQNINKAFNERQKKEETPTD</sequence>
<reference evidence="3 4" key="1">
    <citation type="submission" date="2018-07" db="EMBL/GenBank/DDBJ databases">
        <title>A high quality draft genome assembly of the barn swallow (H. rustica rustica).</title>
        <authorList>
            <person name="Formenti G."/>
            <person name="Chiara M."/>
            <person name="Poveda L."/>
            <person name="Francoijs K.-J."/>
            <person name="Bonisoli-Alquati A."/>
            <person name="Canova L."/>
            <person name="Gianfranceschi L."/>
            <person name="Horner D.S."/>
            <person name="Saino N."/>
        </authorList>
    </citation>
    <scope>NUCLEOTIDE SEQUENCE [LARGE SCALE GENOMIC DNA]</scope>
    <source>
        <strain evidence="3">Chelidonia</strain>
        <tissue evidence="3">Blood</tissue>
    </source>
</reference>
<dbReference type="AlphaFoldDB" id="A0A3M0K712"/>
<feature type="compositionally biased region" description="Basic and acidic residues" evidence="1">
    <location>
        <begin position="222"/>
        <end position="234"/>
    </location>
</feature>
<dbReference type="InterPro" id="IPR003036">
    <property type="entry name" value="Gag_P30"/>
</dbReference>
<evidence type="ECO:0000256" key="1">
    <source>
        <dbReference type="SAM" id="MobiDB-lite"/>
    </source>
</evidence>
<dbReference type="PANTHER" id="PTHR33166">
    <property type="entry name" value="GAG_P30 DOMAIN-CONTAINING PROTEIN"/>
    <property type="match status" value="1"/>
</dbReference>
<name>A0A3M0K712_HIRRU</name>
<dbReference type="Proteomes" id="UP000269221">
    <property type="component" value="Unassembled WGS sequence"/>
</dbReference>
<proteinExistence type="predicted"/>
<feature type="compositionally biased region" description="Basic and acidic residues" evidence="1">
    <location>
        <begin position="31"/>
        <end position="43"/>
    </location>
</feature>
<dbReference type="InterPro" id="IPR008919">
    <property type="entry name" value="Retrov_capsid_N"/>
</dbReference>
<feature type="region of interest" description="Disordered" evidence="1">
    <location>
        <begin position="28"/>
        <end position="89"/>
    </location>
</feature>
<dbReference type="SUPFAM" id="SSF47943">
    <property type="entry name" value="Retrovirus capsid protein, N-terminal core domain"/>
    <property type="match status" value="1"/>
</dbReference>
<dbReference type="STRING" id="333673.A0A3M0K712"/>